<dbReference type="OrthoDB" id="8961633at2759"/>
<dbReference type="InterPro" id="IPR043502">
    <property type="entry name" value="DNA/RNA_pol_sf"/>
</dbReference>
<keyword evidence="1" id="KW-0812">Transmembrane</keyword>
<organism evidence="3 4">
    <name type="scientific">Synaphobranchus kaupii</name>
    <name type="common">Kaup's arrowtooth eel</name>
    <dbReference type="NCBI Taxonomy" id="118154"/>
    <lineage>
        <taxon>Eukaryota</taxon>
        <taxon>Metazoa</taxon>
        <taxon>Chordata</taxon>
        <taxon>Craniata</taxon>
        <taxon>Vertebrata</taxon>
        <taxon>Euteleostomi</taxon>
        <taxon>Actinopterygii</taxon>
        <taxon>Neopterygii</taxon>
        <taxon>Teleostei</taxon>
        <taxon>Anguilliformes</taxon>
        <taxon>Synaphobranchidae</taxon>
        <taxon>Synaphobranchus</taxon>
    </lineage>
</organism>
<sequence>MSVFYMVNVLLCNLNLNYLHCILEFSRCYLSRVIYTLYIYAQSIYTVGYLLDLFWLSTFWFSNYLSDRVQSVRSEQLLSQPLPVTKGVPQGSILGPTLFSVYINDLACFVGDSAIHLYADDTILYATGPSPDAVLMLLQSSFNSIQQAFSSLHLMLNTSKTKVMWFGKKSSVPISPPHIRTLSGMTLEQVSEYKYLGIWLDNTLSFFHHINKFQAKVKSKIGFLYRMRSSFTLSDRLTLVKMTILPMLDYGDTIFRSACKTTLQKLDVLYHSAIRFATNAPFRTHHCTLYSSVNWPSLHTRREIHWYMLIYKTLLGLSPPYLCSLLQFAPAAYNTRSANLILLKIPKTFSNWSIVISVCCAHGLEQYTKKNKTGQFHLQISLQGISHGHS</sequence>
<dbReference type="PROSITE" id="PS50878">
    <property type="entry name" value="RT_POL"/>
    <property type="match status" value="1"/>
</dbReference>
<name>A0A9Q1ERZ6_SYNKA</name>
<reference evidence="3" key="1">
    <citation type="journal article" date="2023" name="Science">
        <title>Genome structures resolve the early diversification of teleost fishes.</title>
        <authorList>
            <person name="Parey E."/>
            <person name="Louis A."/>
            <person name="Montfort J."/>
            <person name="Bouchez O."/>
            <person name="Roques C."/>
            <person name="Iampietro C."/>
            <person name="Lluch J."/>
            <person name="Castinel A."/>
            <person name="Donnadieu C."/>
            <person name="Desvignes T."/>
            <person name="Floi Bucao C."/>
            <person name="Jouanno E."/>
            <person name="Wen M."/>
            <person name="Mejri S."/>
            <person name="Dirks R."/>
            <person name="Jansen H."/>
            <person name="Henkel C."/>
            <person name="Chen W.J."/>
            <person name="Zahm M."/>
            <person name="Cabau C."/>
            <person name="Klopp C."/>
            <person name="Thompson A.W."/>
            <person name="Robinson-Rechavi M."/>
            <person name="Braasch I."/>
            <person name="Lecointre G."/>
            <person name="Bobe J."/>
            <person name="Postlethwait J.H."/>
            <person name="Berthelot C."/>
            <person name="Roest Crollius H."/>
            <person name="Guiguen Y."/>
        </authorList>
    </citation>
    <scope>NUCLEOTIDE SEQUENCE</scope>
    <source>
        <strain evidence="3">WJC10195</strain>
    </source>
</reference>
<evidence type="ECO:0000313" key="4">
    <source>
        <dbReference type="Proteomes" id="UP001152622"/>
    </source>
</evidence>
<evidence type="ECO:0000313" key="3">
    <source>
        <dbReference type="EMBL" id="KAJ8343940.1"/>
    </source>
</evidence>
<keyword evidence="1" id="KW-1133">Transmembrane helix</keyword>
<keyword evidence="4" id="KW-1185">Reference proteome</keyword>
<proteinExistence type="predicted"/>
<feature type="transmembrane region" description="Helical" evidence="1">
    <location>
        <begin position="6"/>
        <end position="25"/>
    </location>
</feature>
<dbReference type="PANTHER" id="PTHR33332">
    <property type="entry name" value="REVERSE TRANSCRIPTASE DOMAIN-CONTAINING PROTEIN"/>
    <property type="match status" value="1"/>
</dbReference>
<gene>
    <name evidence="3" type="ORF">SKAU_G00312690</name>
</gene>
<protein>
    <recommendedName>
        <fullName evidence="2">Reverse transcriptase domain-containing protein</fullName>
    </recommendedName>
</protein>
<dbReference type="EMBL" id="JAINUF010000013">
    <property type="protein sequence ID" value="KAJ8343940.1"/>
    <property type="molecule type" value="Genomic_DNA"/>
</dbReference>
<dbReference type="AlphaFoldDB" id="A0A9Q1ERZ6"/>
<dbReference type="Pfam" id="PF00078">
    <property type="entry name" value="RVT_1"/>
    <property type="match status" value="1"/>
</dbReference>
<keyword evidence="1" id="KW-0472">Membrane</keyword>
<evidence type="ECO:0000259" key="2">
    <source>
        <dbReference type="PROSITE" id="PS50878"/>
    </source>
</evidence>
<feature type="transmembrane region" description="Helical" evidence="1">
    <location>
        <begin position="37"/>
        <end position="61"/>
    </location>
</feature>
<dbReference type="SUPFAM" id="SSF56672">
    <property type="entry name" value="DNA/RNA polymerases"/>
    <property type="match status" value="1"/>
</dbReference>
<evidence type="ECO:0000256" key="1">
    <source>
        <dbReference type="SAM" id="Phobius"/>
    </source>
</evidence>
<dbReference type="InterPro" id="IPR000477">
    <property type="entry name" value="RT_dom"/>
</dbReference>
<feature type="domain" description="Reverse transcriptase" evidence="2">
    <location>
        <begin position="1"/>
        <end position="200"/>
    </location>
</feature>
<comment type="caution">
    <text evidence="3">The sequence shown here is derived from an EMBL/GenBank/DDBJ whole genome shotgun (WGS) entry which is preliminary data.</text>
</comment>
<accession>A0A9Q1ERZ6</accession>
<dbReference type="Proteomes" id="UP001152622">
    <property type="component" value="Chromosome 13"/>
</dbReference>